<name>A0A7C8Z6J9_OPUST</name>
<dbReference type="PANTHER" id="PTHR23177">
    <property type="entry name" value="MKIAA1688 PROTEIN"/>
    <property type="match status" value="1"/>
</dbReference>
<feature type="region of interest" description="Disordered" evidence="2">
    <location>
        <begin position="370"/>
        <end position="468"/>
    </location>
</feature>
<sequence length="468" mass="51606">MTDIVQSSGLSSIECSPTRDDDLYQNAHRNPTLNINTHSLSSEALDSVSGERKRRRQGRQQEEGDDEQLKILGVFLSAFKRSVFGCSSDWESDKAGLPAAISSSAPFGMEIGLPTNVRHVAHVTFDRFNGFLGLPVEFEPEVPRRAPSASATVFGVSTNSMQLSFDTRGNSVPTILLLMQHRLYALGGLQAEGIFRINADNGQEEYVRDQLNRGLVPDDVDIHCLAGLIKAWFRELPTGVLDCLSPEQVMQSQTEEECTRLARILPPTEAALLDWAINLMADVAQFEDLNKMNARNVAMVFAPNMTHMDDPLTALMHAVQVMNFLKTLIEKTLREREDSILDSALASSSRDPSGENDHLYPLQTILEESNEHDDNEGQHSKSSHPAADDNFPTNAEAAQGDDSLTAEVKEDEISRAKSKVTKPSTSRKGSRKTNERLVAPVTKSTGKTKGASLVSSVNLRTERTEAWR</sequence>
<accession>A0A7C8Z6J9</accession>
<feature type="region of interest" description="Disordered" evidence="2">
    <location>
        <begin position="38"/>
        <end position="65"/>
    </location>
</feature>
<evidence type="ECO:0008006" key="6">
    <source>
        <dbReference type="Google" id="ProtNLM"/>
    </source>
</evidence>
<dbReference type="Gene3D" id="3.90.810.10">
    <property type="entry name" value="CRIB domain"/>
    <property type="match status" value="1"/>
</dbReference>
<organism evidence="5">
    <name type="scientific">Opuntia streptacantha</name>
    <name type="common">Prickly pear cactus</name>
    <name type="synonym">Opuntia cardona</name>
    <dbReference type="NCBI Taxonomy" id="393608"/>
    <lineage>
        <taxon>Eukaryota</taxon>
        <taxon>Viridiplantae</taxon>
        <taxon>Streptophyta</taxon>
        <taxon>Embryophyta</taxon>
        <taxon>Tracheophyta</taxon>
        <taxon>Spermatophyta</taxon>
        <taxon>Magnoliopsida</taxon>
        <taxon>eudicotyledons</taxon>
        <taxon>Gunneridae</taxon>
        <taxon>Pentapetalae</taxon>
        <taxon>Caryophyllales</taxon>
        <taxon>Cactineae</taxon>
        <taxon>Cactaceae</taxon>
        <taxon>Opuntioideae</taxon>
        <taxon>Opuntia</taxon>
    </lineage>
</organism>
<dbReference type="Gene3D" id="1.10.555.10">
    <property type="entry name" value="Rho GTPase activation protein"/>
    <property type="match status" value="1"/>
</dbReference>
<dbReference type="EMBL" id="GISG01095270">
    <property type="protein sequence ID" value="MBA4635414.1"/>
    <property type="molecule type" value="Transcribed_RNA"/>
</dbReference>
<dbReference type="Pfam" id="PF00620">
    <property type="entry name" value="RhoGAP"/>
    <property type="match status" value="1"/>
</dbReference>
<dbReference type="InterPro" id="IPR000095">
    <property type="entry name" value="CRIB_dom"/>
</dbReference>
<reference evidence="5" key="1">
    <citation type="journal article" date="2013" name="J. Plant Res.">
        <title>Effect of fungi and light on seed germination of three Opuntia species from semiarid lands of central Mexico.</title>
        <authorList>
            <person name="Delgado-Sanchez P."/>
            <person name="Jimenez-Bremont J.F."/>
            <person name="Guerrero-Gonzalez Mde L."/>
            <person name="Flores J."/>
        </authorList>
    </citation>
    <scope>NUCLEOTIDE SEQUENCE</scope>
    <source>
        <tissue evidence="5">Cladode</tissue>
    </source>
</reference>
<dbReference type="AlphaFoldDB" id="A0A7C8Z6J9"/>
<dbReference type="FunFam" id="1.10.555.10:FF:000046">
    <property type="entry name" value="Rho GTPase-activating protein 5"/>
    <property type="match status" value="1"/>
</dbReference>
<dbReference type="InterPro" id="IPR044785">
    <property type="entry name" value="RopGAP1-5"/>
</dbReference>
<proteinExistence type="predicted"/>
<dbReference type="SUPFAM" id="SSF48350">
    <property type="entry name" value="GTPase activation domain, GAP"/>
    <property type="match status" value="1"/>
</dbReference>
<feature type="compositionally biased region" description="Polar residues" evidence="2">
    <location>
        <begin position="442"/>
        <end position="459"/>
    </location>
</feature>
<protein>
    <recommendedName>
        <fullName evidence="6">Rho-GAP domain-containing protein</fullName>
    </recommendedName>
</protein>
<evidence type="ECO:0000313" key="5">
    <source>
        <dbReference type="EMBL" id="MBA4635414.1"/>
    </source>
</evidence>
<dbReference type="InterPro" id="IPR036936">
    <property type="entry name" value="CRIB_dom_sf"/>
</dbReference>
<feature type="domain" description="CRIB" evidence="3">
    <location>
        <begin position="111"/>
        <end position="124"/>
    </location>
</feature>
<dbReference type="SMART" id="SM00285">
    <property type="entry name" value="PBD"/>
    <property type="match status" value="1"/>
</dbReference>
<evidence type="ECO:0000259" key="3">
    <source>
        <dbReference type="PROSITE" id="PS50108"/>
    </source>
</evidence>
<dbReference type="GO" id="GO:0005096">
    <property type="term" value="F:GTPase activator activity"/>
    <property type="evidence" value="ECO:0007669"/>
    <property type="project" value="UniProtKB-KW"/>
</dbReference>
<dbReference type="PROSITE" id="PS50238">
    <property type="entry name" value="RHOGAP"/>
    <property type="match status" value="1"/>
</dbReference>
<evidence type="ECO:0000256" key="1">
    <source>
        <dbReference type="ARBA" id="ARBA00022468"/>
    </source>
</evidence>
<keyword evidence="1" id="KW-0343">GTPase activation</keyword>
<dbReference type="GO" id="GO:0007165">
    <property type="term" value="P:signal transduction"/>
    <property type="evidence" value="ECO:0007669"/>
    <property type="project" value="InterPro"/>
</dbReference>
<dbReference type="Pfam" id="PF00786">
    <property type="entry name" value="PBD"/>
    <property type="match status" value="1"/>
</dbReference>
<dbReference type="CDD" id="cd00159">
    <property type="entry name" value="RhoGAP"/>
    <property type="match status" value="1"/>
</dbReference>
<dbReference type="InterPro" id="IPR000198">
    <property type="entry name" value="RhoGAP_dom"/>
</dbReference>
<dbReference type="CDD" id="cd00132">
    <property type="entry name" value="CRIB"/>
    <property type="match status" value="1"/>
</dbReference>
<feature type="domain" description="Rho-GAP" evidence="4">
    <location>
        <begin position="161"/>
        <end position="336"/>
    </location>
</feature>
<reference evidence="5" key="2">
    <citation type="submission" date="2020-07" db="EMBL/GenBank/DDBJ databases">
        <authorList>
            <person name="Vera ALvarez R."/>
            <person name="Arias-Moreno D.M."/>
            <person name="Jimenez-Jacinto V."/>
            <person name="Jimenez-Bremont J.F."/>
            <person name="Swaminathan K."/>
            <person name="Moose S.P."/>
            <person name="Guerrero-Gonzalez M.L."/>
            <person name="Marino-Ramirez L."/>
            <person name="Landsman D."/>
            <person name="Rodriguez-Kessler M."/>
            <person name="Delgado-Sanchez P."/>
        </authorList>
    </citation>
    <scope>NUCLEOTIDE SEQUENCE</scope>
    <source>
        <tissue evidence="5">Cladode</tissue>
    </source>
</reference>
<dbReference type="SMART" id="SM00324">
    <property type="entry name" value="RhoGAP"/>
    <property type="match status" value="1"/>
</dbReference>
<dbReference type="PANTHER" id="PTHR23177:SF64">
    <property type="entry name" value="RHO GTPASE-ACTIVATING PROTEIN 1"/>
    <property type="match status" value="1"/>
</dbReference>
<dbReference type="PROSITE" id="PS50108">
    <property type="entry name" value="CRIB"/>
    <property type="match status" value="1"/>
</dbReference>
<evidence type="ECO:0000259" key="4">
    <source>
        <dbReference type="PROSITE" id="PS50238"/>
    </source>
</evidence>
<evidence type="ECO:0000256" key="2">
    <source>
        <dbReference type="SAM" id="MobiDB-lite"/>
    </source>
</evidence>
<dbReference type="InterPro" id="IPR008936">
    <property type="entry name" value="Rho_GTPase_activation_prot"/>
</dbReference>